<protein>
    <recommendedName>
        <fullName evidence="1">GmrSD restriction endonucleases C-terminal domain-containing protein</fullName>
    </recommendedName>
</protein>
<proteinExistence type="predicted"/>
<dbReference type="InterPro" id="IPR011089">
    <property type="entry name" value="GmrSD_C"/>
</dbReference>
<dbReference type="Pfam" id="PF07510">
    <property type="entry name" value="GmrSD_C"/>
    <property type="match status" value="1"/>
</dbReference>
<evidence type="ECO:0000313" key="2">
    <source>
        <dbReference type="EMBL" id="OBK27419.1"/>
    </source>
</evidence>
<dbReference type="EMBL" id="LZLS01000097">
    <property type="protein sequence ID" value="OBK27419.1"/>
    <property type="molecule type" value="Genomic_DNA"/>
</dbReference>
<gene>
    <name evidence="2" type="ORF">A5634_23210</name>
</gene>
<evidence type="ECO:0000259" key="1">
    <source>
        <dbReference type="Pfam" id="PF07510"/>
    </source>
</evidence>
<evidence type="ECO:0000313" key="3">
    <source>
        <dbReference type="Proteomes" id="UP000093928"/>
    </source>
</evidence>
<sequence>MAQDAGGLRVSYTKAVATALATLSVVLASIVGCAAPVAAPPRIVSSTSLPAPSRSEQSGHIAQLVNSVPVVAQLPNVPGYQRSCKAGKGCVFGPAWADTQRTGCDTRNRVLAAQLTNVVFKPGTRDCKVIAGVLHDPYTGATLTFGVPAKDKIEIDHVYPLARAWDAGAARWAYDRRLQFANDTENLLAVSGAENGHKSDSGPSGWLPPNRQFTCRYLEIYLGVAAKYQLAITEKDKSVAESNCPS</sequence>
<dbReference type="PANTHER" id="PTHR24094:SF15">
    <property type="entry name" value="AMP-DEPENDENT SYNTHETASE_LIGASE DOMAIN-CONTAINING PROTEIN-RELATED"/>
    <property type="match status" value="1"/>
</dbReference>
<feature type="domain" description="GmrSD restriction endonucleases C-terminal" evidence="1">
    <location>
        <begin position="105"/>
        <end position="237"/>
    </location>
</feature>
<reference evidence="2 3" key="1">
    <citation type="submission" date="2016-06" db="EMBL/GenBank/DDBJ databases">
        <authorList>
            <person name="Kjaerup R.B."/>
            <person name="Dalgaard T.S."/>
            <person name="Juul-Madsen H.R."/>
        </authorList>
    </citation>
    <scope>NUCLEOTIDE SEQUENCE [LARGE SCALE GENOMIC DNA]</scope>
    <source>
        <strain evidence="2 3">1165133.8</strain>
    </source>
</reference>
<dbReference type="PANTHER" id="PTHR24094">
    <property type="entry name" value="SECRETED PROTEIN"/>
    <property type="match status" value="1"/>
</dbReference>
<dbReference type="OrthoDB" id="5196645at2"/>
<name>A0A1A3P2B9_MYCAS</name>
<comment type="caution">
    <text evidence="2">The sequence shown here is derived from an EMBL/GenBank/DDBJ whole genome shotgun (WGS) entry which is preliminary data.</text>
</comment>
<dbReference type="Proteomes" id="UP000093928">
    <property type="component" value="Unassembled WGS sequence"/>
</dbReference>
<accession>A0A1A3P2B9</accession>
<dbReference type="AlphaFoldDB" id="A0A1A3P2B9"/>
<organism evidence="2 3">
    <name type="scientific">Mycobacterium asiaticum</name>
    <dbReference type="NCBI Taxonomy" id="1790"/>
    <lineage>
        <taxon>Bacteria</taxon>
        <taxon>Bacillati</taxon>
        <taxon>Actinomycetota</taxon>
        <taxon>Actinomycetes</taxon>
        <taxon>Mycobacteriales</taxon>
        <taxon>Mycobacteriaceae</taxon>
        <taxon>Mycobacterium</taxon>
    </lineage>
</organism>